<dbReference type="PROSITE" id="PS51078">
    <property type="entry name" value="ICLR_ED"/>
    <property type="match status" value="1"/>
</dbReference>
<evidence type="ECO:0000259" key="4">
    <source>
        <dbReference type="PROSITE" id="PS51077"/>
    </source>
</evidence>
<dbReference type="InterPro" id="IPR005471">
    <property type="entry name" value="Tscrpt_reg_IclR_N"/>
</dbReference>
<keyword evidence="3" id="KW-0804">Transcription</keyword>
<dbReference type="Pfam" id="PF09339">
    <property type="entry name" value="HTH_IclR"/>
    <property type="match status" value="1"/>
</dbReference>
<feature type="domain" description="HTH iclR-type" evidence="4">
    <location>
        <begin position="9"/>
        <end position="70"/>
    </location>
</feature>
<protein>
    <submittedName>
        <fullName evidence="6">IclR family transcriptional regulator</fullName>
    </submittedName>
</protein>
<dbReference type="RefSeq" id="WP_229230218.1">
    <property type="nucleotide sequence ID" value="NZ_AP024525.1"/>
</dbReference>
<dbReference type="Gene3D" id="3.30.450.40">
    <property type="match status" value="1"/>
</dbReference>
<dbReference type="SUPFAM" id="SSF55781">
    <property type="entry name" value="GAF domain-like"/>
    <property type="match status" value="1"/>
</dbReference>
<evidence type="ECO:0000259" key="5">
    <source>
        <dbReference type="PROSITE" id="PS51078"/>
    </source>
</evidence>
<dbReference type="InterPro" id="IPR036388">
    <property type="entry name" value="WH-like_DNA-bd_sf"/>
</dbReference>
<evidence type="ECO:0000313" key="7">
    <source>
        <dbReference type="Proteomes" id="UP001319861"/>
    </source>
</evidence>
<dbReference type="Pfam" id="PF01614">
    <property type="entry name" value="IclR_C"/>
    <property type="match status" value="1"/>
</dbReference>
<dbReference type="PANTHER" id="PTHR30136">
    <property type="entry name" value="HELIX-TURN-HELIX TRANSCRIPTIONAL REGULATOR, ICLR FAMILY"/>
    <property type="match status" value="1"/>
</dbReference>
<proteinExistence type="predicted"/>
<evidence type="ECO:0000313" key="6">
    <source>
        <dbReference type="EMBL" id="BCT77522.1"/>
    </source>
</evidence>
<keyword evidence="7" id="KW-1185">Reference proteome</keyword>
<evidence type="ECO:0000256" key="1">
    <source>
        <dbReference type="ARBA" id="ARBA00023015"/>
    </source>
</evidence>
<evidence type="ECO:0000256" key="3">
    <source>
        <dbReference type="ARBA" id="ARBA00023163"/>
    </source>
</evidence>
<evidence type="ECO:0000256" key="2">
    <source>
        <dbReference type="ARBA" id="ARBA00023125"/>
    </source>
</evidence>
<dbReference type="InterPro" id="IPR029016">
    <property type="entry name" value="GAF-like_dom_sf"/>
</dbReference>
<reference evidence="6 7" key="1">
    <citation type="journal article" date="2021" name="J. Biosci. Bioeng.">
        <title>Identification and characterization of a chc gene cluster responsible for the aromatization pathway of cyclohexanecarboxylate degradation in Sinomonas cyclohexanicum ATCC 51369.</title>
        <authorList>
            <person name="Yamamoto T."/>
            <person name="Hasegawa Y."/>
            <person name="Lau P.C.K."/>
            <person name="Iwaki H."/>
        </authorList>
    </citation>
    <scope>NUCLEOTIDE SEQUENCE [LARGE SCALE GENOMIC DNA]</scope>
    <source>
        <strain evidence="6 7">ATCC 51369</strain>
    </source>
</reference>
<feature type="domain" description="IclR-ED" evidence="5">
    <location>
        <begin position="71"/>
        <end position="250"/>
    </location>
</feature>
<dbReference type="InterPro" id="IPR050707">
    <property type="entry name" value="HTH_MetabolicPath_Reg"/>
</dbReference>
<sequence length="251" mass="27082">MAEKASGGVQSVERVFELLELITDAGGDVTLSELSSSTELPLPTIHRLLRTLVSLGYVRQLPNRRYALGPRLIRLGEGANKQLGAVARPQLQMLVERLGETSNMAVLDSDMVIYVAQVPSPHAMRMFTEVGRRAHTHDTGVGKAILAQLDDEQVRSIVARQGMPTPTAYSLGDIDSLLSDLDKIRARGYAIDEQEQEIGVRCFSMAVPGAPTPTAISVSGPVSRVDEAFGERAVPLLREAAANISAELNRA</sequence>
<dbReference type="Gene3D" id="1.10.10.10">
    <property type="entry name" value="Winged helix-like DNA-binding domain superfamily/Winged helix DNA-binding domain"/>
    <property type="match status" value="1"/>
</dbReference>
<keyword evidence="2" id="KW-0238">DNA-binding</keyword>
<dbReference type="SUPFAM" id="SSF46785">
    <property type="entry name" value="Winged helix' DNA-binding domain"/>
    <property type="match status" value="1"/>
</dbReference>
<dbReference type="InterPro" id="IPR014757">
    <property type="entry name" value="Tscrpt_reg_IclR_C"/>
</dbReference>
<dbReference type="InterPro" id="IPR036390">
    <property type="entry name" value="WH_DNA-bd_sf"/>
</dbReference>
<accession>A0ABM7PZC0</accession>
<dbReference type="Proteomes" id="UP001319861">
    <property type="component" value="Chromosome"/>
</dbReference>
<keyword evidence="1" id="KW-0805">Transcription regulation</keyword>
<dbReference type="EMBL" id="AP024525">
    <property type="protein sequence ID" value="BCT77522.1"/>
    <property type="molecule type" value="Genomic_DNA"/>
</dbReference>
<gene>
    <name evidence="6" type="ORF">SCMU_33640</name>
</gene>
<dbReference type="SMART" id="SM00346">
    <property type="entry name" value="HTH_ICLR"/>
    <property type="match status" value="1"/>
</dbReference>
<name>A0ABM7PZC0_SINCY</name>
<organism evidence="6 7">
    <name type="scientific">Sinomonas cyclohexanicum</name>
    <name type="common">Corynebacterium cyclohexanicum</name>
    <dbReference type="NCBI Taxonomy" id="322009"/>
    <lineage>
        <taxon>Bacteria</taxon>
        <taxon>Bacillati</taxon>
        <taxon>Actinomycetota</taxon>
        <taxon>Actinomycetes</taxon>
        <taxon>Micrococcales</taxon>
        <taxon>Micrococcaceae</taxon>
        <taxon>Sinomonas</taxon>
    </lineage>
</organism>
<dbReference type="PANTHER" id="PTHR30136:SF24">
    <property type="entry name" value="HTH-TYPE TRANSCRIPTIONAL REPRESSOR ALLR"/>
    <property type="match status" value="1"/>
</dbReference>
<dbReference type="PROSITE" id="PS51077">
    <property type="entry name" value="HTH_ICLR"/>
    <property type="match status" value="1"/>
</dbReference>